<evidence type="ECO:0000313" key="3">
    <source>
        <dbReference type="EMBL" id="KAA1078171.1"/>
    </source>
</evidence>
<evidence type="ECO:0000313" key="6">
    <source>
        <dbReference type="Proteomes" id="UP000325313"/>
    </source>
</evidence>
<comment type="caution">
    <text evidence="4">The sequence shown here is derived from an EMBL/GenBank/DDBJ whole genome shotgun (WGS) entry which is preliminary data.</text>
</comment>
<feature type="compositionally biased region" description="Polar residues" evidence="1">
    <location>
        <begin position="227"/>
        <end position="249"/>
    </location>
</feature>
<dbReference type="Proteomes" id="UP000325313">
    <property type="component" value="Unassembled WGS sequence"/>
</dbReference>
<sequence length="249" mass="27531">MSLLHVLFFFIAAKLGQGALSELKPVKSETDHQSFLTLDSVPLELSLSSTHADRMQLHGTLCPISTGVVGEPNHSESIVAGIPIWQGSQSEMSTKMKEAQDINFLGITKKRPLSDQSEETLDLNLDFGNHEWLQLYTGKSSDCDLSSKKNVNKDSILSSKRNEVPLGIKKQKLSLANEHLEGDLFGTSPTFLNEDCSLKLNHQTTSQKRETVSRVADKGIFPKNFETWKSPSTGHQNLSGESQSTGYFH</sequence>
<dbReference type="EMBL" id="VSWC01000144">
    <property type="protein sequence ID" value="KAA1078171.1"/>
    <property type="molecule type" value="Genomic_DNA"/>
</dbReference>
<feature type="chain" id="PRO_5036137983" evidence="2">
    <location>
        <begin position="19"/>
        <end position="249"/>
    </location>
</feature>
<evidence type="ECO:0000313" key="4">
    <source>
        <dbReference type="EMBL" id="KAA1113935.1"/>
    </source>
</evidence>
<feature type="region of interest" description="Disordered" evidence="1">
    <location>
        <begin position="226"/>
        <end position="249"/>
    </location>
</feature>
<dbReference type="EMBL" id="VDEP01000274">
    <property type="protein sequence ID" value="KAA1113935.1"/>
    <property type="molecule type" value="Genomic_DNA"/>
</dbReference>
<keyword evidence="5" id="KW-1185">Reference proteome</keyword>
<gene>
    <name evidence="3" type="ORF">PGT21_029952</name>
    <name evidence="4" type="ORF">PGTUg99_020024</name>
</gene>
<evidence type="ECO:0000256" key="1">
    <source>
        <dbReference type="SAM" id="MobiDB-lite"/>
    </source>
</evidence>
<protein>
    <submittedName>
        <fullName evidence="4">Uncharacterized protein</fullName>
    </submittedName>
</protein>
<proteinExistence type="predicted"/>
<dbReference type="Proteomes" id="UP000324748">
    <property type="component" value="Unassembled WGS sequence"/>
</dbReference>
<organism evidence="4 6">
    <name type="scientific">Puccinia graminis f. sp. tritici</name>
    <dbReference type="NCBI Taxonomy" id="56615"/>
    <lineage>
        <taxon>Eukaryota</taxon>
        <taxon>Fungi</taxon>
        <taxon>Dikarya</taxon>
        <taxon>Basidiomycota</taxon>
        <taxon>Pucciniomycotina</taxon>
        <taxon>Pucciniomycetes</taxon>
        <taxon>Pucciniales</taxon>
        <taxon>Pucciniaceae</taxon>
        <taxon>Puccinia</taxon>
    </lineage>
</organism>
<evidence type="ECO:0000313" key="5">
    <source>
        <dbReference type="Proteomes" id="UP000324748"/>
    </source>
</evidence>
<feature type="signal peptide" evidence="2">
    <location>
        <begin position="1"/>
        <end position="18"/>
    </location>
</feature>
<dbReference type="AlphaFoldDB" id="A0A5B0QLR9"/>
<name>A0A5B0QLR9_PUCGR</name>
<keyword evidence="2" id="KW-0732">Signal</keyword>
<accession>A0A5B0QLR9</accession>
<reference evidence="5 6" key="1">
    <citation type="submission" date="2019-05" db="EMBL/GenBank/DDBJ databases">
        <title>Emergence of the Ug99 lineage of the wheat stem rust pathogen through somatic hybridization.</title>
        <authorList>
            <person name="Li F."/>
            <person name="Upadhyaya N.M."/>
            <person name="Sperschneider J."/>
            <person name="Matny O."/>
            <person name="Nguyen-Phuc H."/>
            <person name="Mago R."/>
            <person name="Raley C."/>
            <person name="Miller M.E."/>
            <person name="Silverstein K.A.T."/>
            <person name="Henningsen E."/>
            <person name="Hirsch C.D."/>
            <person name="Visser B."/>
            <person name="Pretorius Z.A."/>
            <person name="Steffenson B.J."/>
            <person name="Schwessinger B."/>
            <person name="Dodds P.N."/>
            <person name="Figueroa M."/>
        </authorList>
    </citation>
    <scope>NUCLEOTIDE SEQUENCE [LARGE SCALE GENOMIC DNA]</scope>
    <source>
        <strain evidence="3">21-0</strain>
        <strain evidence="4 6">Ug99</strain>
    </source>
</reference>
<evidence type="ECO:0000256" key="2">
    <source>
        <dbReference type="SAM" id="SignalP"/>
    </source>
</evidence>